<evidence type="ECO:0000313" key="1">
    <source>
        <dbReference type="EMBL" id="MPM66756.1"/>
    </source>
</evidence>
<organism evidence="1">
    <name type="scientific">bioreactor metagenome</name>
    <dbReference type="NCBI Taxonomy" id="1076179"/>
    <lineage>
        <taxon>unclassified sequences</taxon>
        <taxon>metagenomes</taxon>
        <taxon>ecological metagenomes</taxon>
    </lineage>
</organism>
<accession>A0A645BN20</accession>
<comment type="caution">
    <text evidence="1">The sequence shown here is derived from an EMBL/GenBank/DDBJ whole genome shotgun (WGS) entry which is preliminary data.</text>
</comment>
<gene>
    <name evidence="1" type="ORF">SDC9_113667</name>
</gene>
<proteinExistence type="predicted"/>
<dbReference type="AlphaFoldDB" id="A0A645BN20"/>
<protein>
    <submittedName>
        <fullName evidence="1">Uncharacterized protein</fullName>
    </submittedName>
</protein>
<name>A0A645BN20_9ZZZZ</name>
<sequence length="87" mass="9313">MAANGATREAVQEILDCITTEAAMPIIDKYSMKMIYNILAARASARAERYVFGDLKVGTVIVTMAGVVLGLDDTAREIGGSMGWSIK</sequence>
<dbReference type="EMBL" id="VSSQ01021278">
    <property type="protein sequence ID" value="MPM66756.1"/>
    <property type="molecule type" value="Genomic_DNA"/>
</dbReference>
<reference evidence="1" key="1">
    <citation type="submission" date="2019-08" db="EMBL/GenBank/DDBJ databases">
        <authorList>
            <person name="Kucharzyk K."/>
            <person name="Murdoch R.W."/>
            <person name="Higgins S."/>
            <person name="Loffler F."/>
        </authorList>
    </citation>
    <scope>NUCLEOTIDE SEQUENCE</scope>
</reference>